<dbReference type="Proteomes" id="UP000240509">
    <property type="component" value="Unassembled WGS sequence"/>
</dbReference>
<name>A0A2T4U6W5_9BACI</name>
<protein>
    <recommendedName>
        <fullName evidence="2">Flp pilus assembly protein RcpC/CpaB domain-containing protein</fullName>
    </recommendedName>
</protein>
<accession>A0A2T4U6W5</accession>
<keyword evidence="1" id="KW-0472">Membrane</keyword>
<keyword evidence="4" id="KW-1185">Reference proteome</keyword>
<dbReference type="RefSeq" id="WP_107584534.1">
    <property type="nucleotide sequence ID" value="NZ_PZJJ01000009.1"/>
</dbReference>
<proteinExistence type="predicted"/>
<keyword evidence="1" id="KW-0812">Transmembrane</keyword>
<gene>
    <name evidence="3" type="ORF">C6Y45_07060</name>
</gene>
<dbReference type="EMBL" id="PZJJ01000009">
    <property type="protein sequence ID" value="PTL39147.1"/>
    <property type="molecule type" value="Genomic_DNA"/>
</dbReference>
<reference evidence="3 4" key="1">
    <citation type="submission" date="2018-03" db="EMBL/GenBank/DDBJ databases">
        <title>Alkalicoccus saliphilus sp. nov., isolated from a mineral pool.</title>
        <authorList>
            <person name="Zhao B."/>
        </authorList>
    </citation>
    <scope>NUCLEOTIDE SEQUENCE [LARGE SCALE GENOMIC DNA]</scope>
    <source>
        <strain evidence="3 4">6AG</strain>
    </source>
</reference>
<evidence type="ECO:0000313" key="3">
    <source>
        <dbReference type="EMBL" id="PTL39147.1"/>
    </source>
</evidence>
<dbReference type="OrthoDB" id="2965306at2"/>
<dbReference type="AlphaFoldDB" id="A0A2T4U6W5"/>
<sequence length="204" mass="22704">MNTKKIWITAIFAGLIAAVLLYSSVISSTTSSEREAEEALEQQAVEEAEQEEAMERGLTNPIDEIEEGMRGISLFINRSEEGVSGYIEPQSHVDIIAFKKPEGAEEDDEEEEMGMGRWHEELTAELLLQNVKVLAAGQAYDSEGEALRYEQVTVEVTPEEGVVLSLASKNMDGFYFMLRQEGDDSIVEEPVELTRPIMRGADPQ</sequence>
<evidence type="ECO:0000313" key="4">
    <source>
        <dbReference type="Proteomes" id="UP000240509"/>
    </source>
</evidence>
<evidence type="ECO:0000256" key="1">
    <source>
        <dbReference type="SAM" id="Phobius"/>
    </source>
</evidence>
<dbReference type="InterPro" id="IPR031571">
    <property type="entry name" value="RcpC_dom"/>
</dbReference>
<evidence type="ECO:0000259" key="2">
    <source>
        <dbReference type="Pfam" id="PF16976"/>
    </source>
</evidence>
<dbReference type="Pfam" id="PF16976">
    <property type="entry name" value="RcpC"/>
    <property type="match status" value="1"/>
</dbReference>
<comment type="caution">
    <text evidence="3">The sequence shown here is derived from an EMBL/GenBank/DDBJ whole genome shotgun (WGS) entry which is preliminary data.</text>
</comment>
<organism evidence="3 4">
    <name type="scientific">Alkalicoccus saliphilus</name>
    <dbReference type="NCBI Taxonomy" id="200989"/>
    <lineage>
        <taxon>Bacteria</taxon>
        <taxon>Bacillati</taxon>
        <taxon>Bacillota</taxon>
        <taxon>Bacilli</taxon>
        <taxon>Bacillales</taxon>
        <taxon>Bacillaceae</taxon>
        <taxon>Alkalicoccus</taxon>
    </lineage>
</organism>
<feature type="domain" description="Flp pilus assembly protein RcpC/CpaB" evidence="2">
    <location>
        <begin position="64"/>
        <end position="170"/>
    </location>
</feature>
<keyword evidence="1" id="KW-1133">Transmembrane helix</keyword>
<feature type="transmembrane region" description="Helical" evidence="1">
    <location>
        <begin position="6"/>
        <end position="25"/>
    </location>
</feature>